<dbReference type="Ensembl" id="ENSHHUT00000034941.1">
    <property type="protein sequence ID" value="ENSHHUP00000033591.1"/>
    <property type="gene ID" value="ENSHHUG00000021221.1"/>
</dbReference>
<evidence type="ECO:0000313" key="2">
    <source>
        <dbReference type="Proteomes" id="UP000314982"/>
    </source>
</evidence>
<protein>
    <submittedName>
        <fullName evidence="1">Uncharacterized protein</fullName>
    </submittedName>
</protein>
<reference evidence="2" key="1">
    <citation type="submission" date="2018-06" db="EMBL/GenBank/DDBJ databases">
        <title>Genome assembly of Danube salmon.</title>
        <authorList>
            <person name="Macqueen D.J."/>
            <person name="Gundappa M.K."/>
        </authorList>
    </citation>
    <scope>NUCLEOTIDE SEQUENCE [LARGE SCALE GENOMIC DNA]</scope>
</reference>
<sequence length="108" mass="12128">MRRASSVTTLPTRTPGSIKAMLQLHERRMKIQQTIYDQACRLLCDDYEQVCSAAVQMVFFLSQLYPESIVPIPSSNEQVHLVNNSFGKISHMVSDGSWVVRVQAAKTG</sequence>
<dbReference type="GO" id="GO:0016180">
    <property type="term" value="P:snRNA processing"/>
    <property type="evidence" value="ECO:0007669"/>
    <property type="project" value="TreeGrafter"/>
</dbReference>
<dbReference type="GeneTree" id="ENSGT00990000210886"/>
<organism evidence="1 2">
    <name type="scientific">Hucho hucho</name>
    <name type="common">huchen</name>
    <dbReference type="NCBI Taxonomy" id="62062"/>
    <lineage>
        <taxon>Eukaryota</taxon>
        <taxon>Metazoa</taxon>
        <taxon>Chordata</taxon>
        <taxon>Craniata</taxon>
        <taxon>Vertebrata</taxon>
        <taxon>Euteleostomi</taxon>
        <taxon>Actinopterygii</taxon>
        <taxon>Neopterygii</taxon>
        <taxon>Teleostei</taxon>
        <taxon>Protacanthopterygii</taxon>
        <taxon>Salmoniformes</taxon>
        <taxon>Salmonidae</taxon>
        <taxon>Salmoninae</taxon>
        <taxon>Hucho</taxon>
    </lineage>
</organism>
<keyword evidence="2" id="KW-1185">Reference proteome</keyword>
<dbReference type="GO" id="GO:0032039">
    <property type="term" value="C:integrator complex"/>
    <property type="evidence" value="ECO:0007669"/>
    <property type="project" value="TreeGrafter"/>
</dbReference>
<dbReference type="AlphaFoldDB" id="A0A4W5M4L8"/>
<dbReference type="PANTHER" id="PTHR20938:SF0">
    <property type="entry name" value="INTEGRATOR COMPLEX SUBUNIT 4"/>
    <property type="match status" value="1"/>
</dbReference>
<reference evidence="1" key="2">
    <citation type="submission" date="2025-08" db="UniProtKB">
        <authorList>
            <consortium name="Ensembl"/>
        </authorList>
    </citation>
    <scope>IDENTIFICATION</scope>
</reference>
<proteinExistence type="predicted"/>
<dbReference type="Proteomes" id="UP000314982">
    <property type="component" value="Unassembled WGS sequence"/>
</dbReference>
<name>A0A4W5M4L8_9TELE</name>
<evidence type="ECO:0000313" key="1">
    <source>
        <dbReference type="Ensembl" id="ENSHHUP00000033591.1"/>
    </source>
</evidence>
<accession>A0A4W5M4L8</accession>
<reference evidence="1" key="3">
    <citation type="submission" date="2025-09" db="UniProtKB">
        <authorList>
            <consortium name="Ensembl"/>
        </authorList>
    </citation>
    <scope>IDENTIFICATION</scope>
</reference>
<dbReference type="PANTHER" id="PTHR20938">
    <property type="entry name" value="INTEGRATOR COMPLEX SUBUNIT 4"/>
    <property type="match status" value="1"/>
</dbReference>